<gene>
    <name evidence="2" type="ORF">ODALV1_LOCUS19059</name>
</gene>
<organism evidence="2 3">
    <name type="scientific">Orchesella dallaii</name>
    <dbReference type="NCBI Taxonomy" id="48710"/>
    <lineage>
        <taxon>Eukaryota</taxon>
        <taxon>Metazoa</taxon>
        <taxon>Ecdysozoa</taxon>
        <taxon>Arthropoda</taxon>
        <taxon>Hexapoda</taxon>
        <taxon>Collembola</taxon>
        <taxon>Entomobryomorpha</taxon>
        <taxon>Entomobryoidea</taxon>
        <taxon>Orchesellidae</taxon>
        <taxon>Orchesellinae</taxon>
        <taxon>Orchesella</taxon>
    </lineage>
</organism>
<dbReference type="EMBL" id="CAXLJM020000064">
    <property type="protein sequence ID" value="CAL8120701.1"/>
    <property type="molecule type" value="Genomic_DNA"/>
</dbReference>
<dbReference type="Proteomes" id="UP001642540">
    <property type="component" value="Unassembled WGS sequence"/>
</dbReference>
<protein>
    <submittedName>
        <fullName evidence="2">Uncharacterized protein</fullName>
    </submittedName>
</protein>
<accession>A0ABP1RA23</accession>
<evidence type="ECO:0000313" key="2">
    <source>
        <dbReference type="EMBL" id="CAL8120701.1"/>
    </source>
</evidence>
<proteinExistence type="predicted"/>
<keyword evidence="3" id="KW-1185">Reference proteome</keyword>
<sequence>MMAESFCTTAARKLDGELLWMKDSMSGIWYPVERLREEELTEQMKVQRNQALISMANSSKNYQGIENIRNESNDSAYVVKYVTADEFTVLGKNDVVLKEVDDAKTLGLVYESICIMRSKNSEEDRANLANRLKAYAKGVISVVPLPVELKSLFEREILEASMMKSSRTSSPAVPTKMLHCHYCPFTASRDGVISSHMKHCPGKKRAHSSSILRALLRTSPAAPTKITHCQYCPFRASRSGVIMSHMKHCPLKPRLFRSSDLLNSKSTTSTPQQELERHIDAHATPEHVEVRLALNQNQEIVEPPVSPNTMPVYDSMNLSSVEMDCNPTPPEHEVKLEESKEEVSPAVIDNQVVHMEPMEIEDESNDDENMSEQPNHAYEHGENNLGSVVLEMSKVAEPETNERLVFQNPLEGEADFLEEPVEDPSRHGPEFLQRPPTPDNGASTAPPTVYVHQELGAQVVPEEMQAGTSTTVEERKVHFYVDAFTGIVYYVDGISQDVRDAIVNAEVCYMD</sequence>
<name>A0ABP1RA23_9HEXA</name>
<evidence type="ECO:0000313" key="3">
    <source>
        <dbReference type="Proteomes" id="UP001642540"/>
    </source>
</evidence>
<feature type="region of interest" description="Disordered" evidence="1">
    <location>
        <begin position="420"/>
        <end position="444"/>
    </location>
</feature>
<comment type="caution">
    <text evidence="2">The sequence shown here is derived from an EMBL/GenBank/DDBJ whole genome shotgun (WGS) entry which is preliminary data.</text>
</comment>
<reference evidence="2 3" key="1">
    <citation type="submission" date="2024-08" db="EMBL/GenBank/DDBJ databases">
        <authorList>
            <person name="Cucini C."/>
            <person name="Frati F."/>
        </authorList>
    </citation>
    <scope>NUCLEOTIDE SEQUENCE [LARGE SCALE GENOMIC DNA]</scope>
</reference>
<evidence type="ECO:0000256" key="1">
    <source>
        <dbReference type="SAM" id="MobiDB-lite"/>
    </source>
</evidence>